<dbReference type="RefSeq" id="WP_011833841.1">
    <property type="nucleotide sequence ID" value="NC_008942.1"/>
</dbReference>
<dbReference type="PROSITE" id="PS51257">
    <property type="entry name" value="PROKAR_LIPOPROTEIN"/>
    <property type="match status" value="1"/>
</dbReference>
<evidence type="ECO:0008006" key="3">
    <source>
        <dbReference type="Google" id="ProtNLM"/>
    </source>
</evidence>
<organism evidence="1 2">
    <name type="scientific">Methanocorpusculum labreanum (strain ATCC 43576 / DSM 4855 / Z)</name>
    <dbReference type="NCBI Taxonomy" id="410358"/>
    <lineage>
        <taxon>Archaea</taxon>
        <taxon>Methanobacteriati</taxon>
        <taxon>Methanobacteriota</taxon>
        <taxon>Stenosarchaea group</taxon>
        <taxon>Methanomicrobia</taxon>
        <taxon>Methanomicrobiales</taxon>
        <taxon>Methanocorpusculaceae</taxon>
        <taxon>Methanocorpusculum</taxon>
    </lineage>
</organism>
<evidence type="ECO:0000313" key="1">
    <source>
        <dbReference type="EMBL" id="ABN07638.1"/>
    </source>
</evidence>
<dbReference type="OrthoDB" id="376843at2157"/>
<name>A2STI2_METLZ</name>
<accession>A2STI2</accession>
<gene>
    <name evidence="1" type="ordered locus">Mlab_1473</name>
</gene>
<dbReference type="GeneID" id="4795837"/>
<evidence type="ECO:0000313" key="2">
    <source>
        <dbReference type="Proteomes" id="UP000000365"/>
    </source>
</evidence>
<dbReference type="Proteomes" id="UP000000365">
    <property type="component" value="Chromosome"/>
</dbReference>
<dbReference type="AlphaFoldDB" id="A2STI2"/>
<reference evidence="1 2" key="1">
    <citation type="journal article" date="2009" name="Stand. Genomic Sci.">
        <title>Complete genome sequence of Methanocorpusculum labreanum type strain Z.</title>
        <authorList>
            <person name="Anderson I.J."/>
            <person name="Sieprawska-Lupa M."/>
            <person name="Goltsman E."/>
            <person name="Lapidus A."/>
            <person name="Copeland A."/>
            <person name="Glavina Del Rio T."/>
            <person name="Tice H."/>
            <person name="Dalin E."/>
            <person name="Barry K."/>
            <person name="Pitluck S."/>
            <person name="Hauser L."/>
            <person name="Land M."/>
            <person name="Lucas S."/>
            <person name="Richardson P."/>
            <person name="Whitman W.B."/>
            <person name="Kyrpides N.C."/>
        </authorList>
    </citation>
    <scope>NUCLEOTIDE SEQUENCE [LARGE SCALE GENOMIC DNA]</scope>
    <source>
        <strain evidence="2">ATCC 43576 / DSM 4855 / Z</strain>
    </source>
</reference>
<keyword evidence="2" id="KW-1185">Reference proteome</keyword>
<proteinExistence type="predicted"/>
<dbReference type="HOGENOM" id="CLU_1329483_0_0_2"/>
<dbReference type="EMBL" id="CP000559">
    <property type="protein sequence ID" value="ABN07638.1"/>
    <property type="molecule type" value="Genomic_DNA"/>
</dbReference>
<dbReference type="KEGG" id="mla:Mlab_1473"/>
<protein>
    <recommendedName>
        <fullName evidence="3">Lipocalin-like domain-containing protein</fullName>
    </recommendedName>
</protein>
<sequence>MKNLLLILAVIIVMISSAGCVSTSQNIVGTWTSEKLTDFPAPNVTQIVIMFNPGGKGTETWVYDDGADYVSNMTWIQNEDGSYAYAYDSWLTTVSEDSMYATDEEGRTFVREEGDPLDGYVGTWKTINEYEYNGMLYTIKNEIYANYTGLSFWTDQYGVSDKPWEMVWYPYKENAYINYYEEALIHFTILPDGTGTDNYNISYTKS</sequence>